<keyword evidence="2" id="KW-1185">Reference proteome</keyword>
<dbReference type="Gene3D" id="1.25.40.10">
    <property type="entry name" value="Tetratricopeptide repeat domain"/>
    <property type="match status" value="1"/>
</dbReference>
<dbReference type="Gene3D" id="3.10.350.10">
    <property type="entry name" value="LysM domain"/>
    <property type="match status" value="1"/>
</dbReference>
<dbReference type="CDD" id="cd00118">
    <property type="entry name" value="LysM"/>
    <property type="match status" value="1"/>
</dbReference>
<dbReference type="OrthoDB" id="5947215at2"/>
<dbReference type="AlphaFoldDB" id="A0A2K9B3G3"/>
<dbReference type="KEGG" id="kpd:CW740_09480"/>
<organism evidence="1 2">
    <name type="scientific">Kangiella profundi</name>
    <dbReference type="NCBI Taxonomy" id="1561924"/>
    <lineage>
        <taxon>Bacteria</taxon>
        <taxon>Pseudomonadati</taxon>
        <taxon>Pseudomonadota</taxon>
        <taxon>Gammaproteobacteria</taxon>
        <taxon>Kangiellales</taxon>
        <taxon>Kangiellaceae</taxon>
        <taxon>Kangiella</taxon>
    </lineage>
</organism>
<evidence type="ECO:0000313" key="2">
    <source>
        <dbReference type="Proteomes" id="UP000232693"/>
    </source>
</evidence>
<dbReference type="InterPro" id="IPR036779">
    <property type="entry name" value="LysM_dom_sf"/>
</dbReference>
<reference evidence="1 2" key="1">
    <citation type="submission" date="2017-12" db="EMBL/GenBank/DDBJ databases">
        <title>Kangiella profundi FT102 completed genome.</title>
        <authorList>
            <person name="Xu J."/>
            <person name="Wang J."/>
            <person name="Lu Y."/>
        </authorList>
    </citation>
    <scope>NUCLEOTIDE SEQUENCE [LARGE SCALE GENOMIC DNA]</scope>
    <source>
        <strain evidence="1 2">FT102</strain>
    </source>
</reference>
<dbReference type="PROSITE" id="PS51782">
    <property type="entry name" value="LYSM"/>
    <property type="match status" value="1"/>
</dbReference>
<dbReference type="EMBL" id="CP025120">
    <property type="protein sequence ID" value="AUD79458.1"/>
    <property type="molecule type" value="Genomic_DNA"/>
</dbReference>
<dbReference type="PROSITE" id="PS51257">
    <property type="entry name" value="PROKAR_LIPOPROTEIN"/>
    <property type="match status" value="1"/>
</dbReference>
<proteinExistence type="predicted"/>
<dbReference type="Pfam" id="PF01476">
    <property type="entry name" value="LysM"/>
    <property type="match status" value="1"/>
</dbReference>
<dbReference type="InterPro" id="IPR011990">
    <property type="entry name" value="TPR-like_helical_dom_sf"/>
</dbReference>
<dbReference type="SUPFAM" id="SSF54106">
    <property type="entry name" value="LysM domain"/>
    <property type="match status" value="1"/>
</dbReference>
<dbReference type="SUPFAM" id="SSF48452">
    <property type="entry name" value="TPR-like"/>
    <property type="match status" value="1"/>
</dbReference>
<dbReference type="RefSeq" id="WP_106647269.1">
    <property type="nucleotide sequence ID" value="NZ_BMGO01000001.1"/>
</dbReference>
<name>A0A2K9B3G3_9GAMM</name>
<dbReference type="SMART" id="SM00257">
    <property type="entry name" value="LysM"/>
    <property type="match status" value="1"/>
</dbReference>
<evidence type="ECO:0000313" key="1">
    <source>
        <dbReference type="EMBL" id="AUD79458.1"/>
    </source>
</evidence>
<accession>A0A2K9B3G3</accession>
<gene>
    <name evidence="1" type="ORF">CW740_09480</name>
</gene>
<dbReference type="Proteomes" id="UP000232693">
    <property type="component" value="Chromosome"/>
</dbReference>
<protein>
    <submittedName>
        <fullName evidence="1">LysM domain-containing protein</fullName>
    </submittedName>
</protein>
<dbReference type="InterPro" id="IPR018392">
    <property type="entry name" value="LysM"/>
</dbReference>
<sequence length="314" mass="35435">MKAYSTLFLALALSGCSFVEDRSEEPVEIIDVSDGTRSYISGKSVQSDTIQYTVRSGDTLGSIAKKMLGNAQRYLEIAELNNIEPQAPIYVGQQLQLPSKGLILVKPRSNQQVRNQKEQSTEQPTVSTSEIDTLLSEQRYYEAIEYARAQEDLADNNQLQEKLIIAAQNQVRQLRQQGSVGEAEELLQLLIDDERLSESSQQILQSNLAALNVEQDLVEAKQLADSQEFDKSYNILLSAWQVSGTELESNALFTGARNKVSEHYHQQALRLYRNQKLDDALVYWDRVLAINPSDDLALVYKDRVKALKEKLESF</sequence>